<keyword evidence="4" id="KW-0539">Nucleus</keyword>
<dbReference type="InterPro" id="IPR040390">
    <property type="entry name" value="TIFY/JAZ"/>
</dbReference>
<comment type="function">
    <text evidence="4">Repressor of jasmonate responses.</text>
</comment>
<keyword evidence="7" id="KW-1185">Reference proteome</keyword>
<proteinExistence type="inferred from homology"/>
<reference evidence="6" key="2">
    <citation type="journal article" date="2022" name="Hortic Res">
        <title>The genome of Dioscorea zingiberensis sheds light on the biosynthesis, origin and evolution of the medicinally important diosgenin saponins.</title>
        <authorList>
            <person name="Li Y."/>
            <person name="Tan C."/>
            <person name="Li Z."/>
            <person name="Guo J."/>
            <person name="Li S."/>
            <person name="Chen X."/>
            <person name="Wang C."/>
            <person name="Dai X."/>
            <person name="Yang H."/>
            <person name="Song W."/>
            <person name="Hou L."/>
            <person name="Xu J."/>
            <person name="Tong Z."/>
            <person name="Xu A."/>
            <person name="Yuan X."/>
            <person name="Wang W."/>
            <person name="Yang Q."/>
            <person name="Chen L."/>
            <person name="Sun Z."/>
            <person name="Wang K."/>
            <person name="Pan B."/>
            <person name="Chen J."/>
            <person name="Bao Y."/>
            <person name="Liu F."/>
            <person name="Qi X."/>
            <person name="Gang D.R."/>
            <person name="Wen J."/>
            <person name="Li J."/>
        </authorList>
    </citation>
    <scope>NUCLEOTIDE SEQUENCE</scope>
    <source>
        <strain evidence="6">Dzin_1.0</strain>
    </source>
</reference>
<dbReference type="PANTHER" id="PTHR33077">
    <property type="entry name" value="PROTEIN TIFY 4A-RELATED-RELATED"/>
    <property type="match status" value="1"/>
</dbReference>
<dbReference type="GO" id="GO:2000022">
    <property type="term" value="P:regulation of jasmonic acid mediated signaling pathway"/>
    <property type="evidence" value="ECO:0007669"/>
    <property type="project" value="UniProtKB-UniRule"/>
</dbReference>
<comment type="similarity">
    <text evidence="1 4">Belongs to the TIFY/JAZ family.</text>
</comment>
<feature type="domain" description="Tify" evidence="5">
    <location>
        <begin position="60"/>
        <end position="94"/>
    </location>
</feature>
<dbReference type="GO" id="GO:0009611">
    <property type="term" value="P:response to wounding"/>
    <property type="evidence" value="ECO:0007669"/>
    <property type="project" value="UniProtKB-UniRule"/>
</dbReference>
<keyword evidence="2 4" id="KW-1184">Jasmonic acid signaling pathway</keyword>
<dbReference type="AlphaFoldDB" id="A0A9D5CIJ5"/>
<comment type="caution">
    <text evidence="6">The sequence shown here is derived from an EMBL/GenBank/DDBJ whole genome shotgun (WGS) entry which is preliminary data.</text>
</comment>
<dbReference type="Proteomes" id="UP001085076">
    <property type="component" value="Miscellaneous, Linkage group lg05"/>
</dbReference>
<dbReference type="Pfam" id="PF09425">
    <property type="entry name" value="Jas_motif"/>
    <property type="match status" value="1"/>
</dbReference>
<dbReference type="Pfam" id="PF06200">
    <property type="entry name" value="tify"/>
    <property type="match status" value="1"/>
</dbReference>
<evidence type="ECO:0000256" key="3">
    <source>
        <dbReference type="ARBA" id="ARBA00022843"/>
    </source>
</evidence>
<comment type="subcellular location">
    <subcellularLocation>
        <location evidence="4">Nucleus</location>
    </subcellularLocation>
</comment>
<reference evidence="6" key="1">
    <citation type="submission" date="2021-03" db="EMBL/GenBank/DDBJ databases">
        <authorList>
            <person name="Li Z."/>
            <person name="Yang C."/>
        </authorList>
    </citation>
    <scope>NUCLEOTIDE SEQUENCE</scope>
    <source>
        <strain evidence="6">Dzin_1.0</strain>
        <tissue evidence="6">Leaf</tissue>
    </source>
</reference>
<evidence type="ECO:0000313" key="7">
    <source>
        <dbReference type="Proteomes" id="UP001085076"/>
    </source>
</evidence>
<keyword evidence="3" id="KW-0832">Ubl conjugation</keyword>
<name>A0A9D5CIJ5_9LILI</name>
<dbReference type="GO" id="GO:0005634">
    <property type="term" value="C:nucleus"/>
    <property type="evidence" value="ECO:0007669"/>
    <property type="project" value="UniProtKB-SubCell"/>
</dbReference>
<accession>A0A9D5CIJ5</accession>
<evidence type="ECO:0000259" key="5">
    <source>
        <dbReference type="PROSITE" id="PS51320"/>
    </source>
</evidence>
<evidence type="ECO:0000313" key="6">
    <source>
        <dbReference type="EMBL" id="KAJ0973569.1"/>
    </source>
</evidence>
<dbReference type="InterPro" id="IPR018467">
    <property type="entry name" value="CCT_CS"/>
</dbReference>
<dbReference type="GO" id="GO:0031347">
    <property type="term" value="P:regulation of defense response"/>
    <property type="evidence" value="ECO:0007669"/>
    <property type="project" value="UniProtKB-UniRule"/>
</dbReference>
<evidence type="ECO:0000256" key="4">
    <source>
        <dbReference type="RuleBase" id="RU369065"/>
    </source>
</evidence>
<dbReference type="PANTHER" id="PTHR33077:SF5">
    <property type="entry name" value="PROTEIN TIFY 9"/>
    <property type="match status" value="1"/>
</dbReference>
<dbReference type="PROSITE" id="PS51320">
    <property type="entry name" value="TIFY"/>
    <property type="match status" value="1"/>
</dbReference>
<evidence type="ECO:0000256" key="2">
    <source>
        <dbReference type="ARBA" id="ARBA00022819"/>
    </source>
</evidence>
<dbReference type="InterPro" id="IPR010399">
    <property type="entry name" value="Tify_dom"/>
</dbReference>
<protein>
    <recommendedName>
        <fullName evidence="4">Protein TIFY</fullName>
    </recommendedName>
    <alternativeName>
        <fullName evidence="4">Jasmonate ZIM domain-containing protein</fullName>
    </alternativeName>
</protein>
<organism evidence="6 7">
    <name type="scientific">Dioscorea zingiberensis</name>
    <dbReference type="NCBI Taxonomy" id="325984"/>
    <lineage>
        <taxon>Eukaryota</taxon>
        <taxon>Viridiplantae</taxon>
        <taxon>Streptophyta</taxon>
        <taxon>Embryophyta</taxon>
        <taxon>Tracheophyta</taxon>
        <taxon>Spermatophyta</taxon>
        <taxon>Magnoliopsida</taxon>
        <taxon>Liliopsida</taxon>
        <taxon>Dioscoreales</taxon>
        <taxon>Dioscoreaceae</taxon>
        <taxon>Dioscorea</taxon>
    </lineage>
</organism>
<gene>
    <name evidence="6" type="ORF">J5N97_021528</name>
</gene>
<dbReference type="OrthoDB" id="1914366at2759"/>
<dbReference type="EMBL" id="JAGGNH010000005">
    <property type="protein sequence ID" value="KAJ0973569.1"/>
    <property type="molecule type" value="Genomic_DNA"/>
</dbReference>
<sequence length="146" mass="15992">MAEAPVELDFFALEKRGPAPMASRSSVRDLQAAISRMNPQFLRSVITSATIPASTPSSESPPGTARLTIFYNGTVAVFDVPHDKAEMVIRMAAEEDEGGILKDGDLPHARRRSLQRFLEKRKERLTATVPYAGKVESKGLAYLSCQ</sequence>
<comment type="domain">
    <text evidence="4">The jas domain is required for interaction with COI1.</text>
</comment>
<dbReference type="SMART" id="SM00979">
    <property type="entry name" value="TIFY"/>
    <property type="match status" value="1"/>
</dbReference>
<evidence type="ECO:0000256" key="1">
    <source>
        <dbReference type="ARBA" id="ARBA00008614"/>
    </source>
</evidence>